<feature type="transmembrane region" description="Helical" evidence="10">
    <location>
        <begin position="468"/>
        <end position="489"/>
    </location>
</feature>
<dbReference type="GO" id="GO:0034202">
    <property type="term" value="F:glycolipid floppase activity"/>
    <property type="evidence" value="ECO:0007669"/>
    <property type="project" value="EnsemblFungi"/>
</dbReference>
<comment type="pathway">
    <text evidence="2">Protein modification; protein glycosylation.</text>
</comment>
<protein>
    <recommendedName>
        <fullName evidence="8 10">Man(5)GlcNAc(2)-PP-dolichol translocation protein RFT1</fullName>
    </recommendedName>
</protein>
<dbReference type="EMBL" id="GL996500">
    <property type="protein sequence ID" value="EGW34241.1"/>
    <property type="molecule type" value="Genomic_DNA"/>
</dbReference>
<dbReference type="Pfam" id="PF04506">
    <property type="entry name" value="Rft-1"/>
    <property type="match status" value="1"/>
</dbReference>
<keyword evidence="10" id="KW-0813">Transport</keyword>
<keyword evidence="7 10" id="KW-0472">Membrane</keyword>
<dbReference type="GO" id="GO:0005789">
    <property type="term" value="C:endoplasmic reticulum membrane"/>
    <property type="evidence" value="ECO:0007669"/>
    <property type="project" value="UniProtKB-SubCell"/>
</dbReference>
<evidence type="ECO:0000256" key="3">
    <source>
        <dbReference type="ARBA" id="ARBA00010288"/>
    </source>
</evidence>
<feature type="transmembrane region" description="Helical" evidence="10">
    <location>
        <begin position="501"/>
        <end position="521"/>
    </location>
</feature>
<comment type="function">
    <text evidence="9 10">Intramembrane glycolipid transporter that operates in the biosynthetic pathway of dolichol-linked oligosaccharides, the glycan precursors employed in protein asparagine (N)-glycosylation. The sequential addition of sugars to dolichol pyrophosphate produces dolichol-linked oligosaccharides containing fourteen sugars, including two GlcNAcs, nine mannoses and three glucoses. Once assembled, the oligosaccharide is transferred from the lipid to nascent proteins by oligosaccharyltransferases. The assembly of dolichol-linked oligosaccharides begins on the cytosolic side of the endoplasmic reticulum membrane and finishes in its lumen. RFT1 could mediate the translocation of the cytosolically oriented intermediate DolPP-GlcNAc2Man5, produced by ALG11, into the ER lumen where dolichol-linked oligosaccharides assembly continues. However, the intramembrane lipid transporter activity could not be confirmed in vitro.</text>
</comment>
<keyword evidence="5 10" id="KW-0256">Endoplasmic reticulum</keyword>
<evidence type="ECO:0000256" key="8">
    <source>
        <dbReference type="ARBA" id="ARBA00044793"/>
    </source>
</evidence>
<dbReference type="InParanoid" id="G3AHS7"/>
<dbReference type="InterPro" id="IPR007594">
    <property type="entry name" value="RFT1"/>
</dbReference>
<evidence type="ECO:0000256" key="2">
    <source>
        <dbReference type="ARBA" id="ARBA00004922"/>
    </source>
</evidence>
<dbReference type="PANTHER" id="PTHR13117:SF5">
    <property type="entry name" value="PROTEIN RFT1 HOMOLOG"/>
    <property type="match status" value="1"/>
</dbReference>
<keyword evidence="4 10" id="KW-0812">Transmembrane</keyword>
<dbReference type="GO" id="GO:0006488">
    <property type="term" value="P:dolichol-linked oligosaccharide biosynthetic process"/>
    <property type="evidence" value="ECO:0007669"/>
    <property type="project" value="InterPro"/>
</dbReference>
<dbReference type="eggNOG" id="KOG2864">
    <property type="taxonomic scope" value="Eukaryota"/>
</dbReference>
<dbReference type="OrthoDB" id="9979195at2759"/>
<dbReference type="AlphaFoldDB" id="G3AHS7"/>
<dbReference type="STRING" id="619300.G3AHS7"/>
<reference evidence="11 12" key="1">
    <citation type="journal article" date="2011" name="Proc. Natl. Acad. Sci. U.S.A.">
        <title>Comparative genomics of xylose-fermenting fungi for enhanced biofuel production.</title>
        <authorList>
            <person name="Wohlbach D.J."/>
            <person name="Kuo A."/>
            <person name="Sato T.K."/>
            <person name="Potts K.M."/>
            <person name="Salamov A.A."/>
            <person name="LaButti K.M."/>
            <person name="Sun H."/>
            <person name="Clum A."/>
            <person name="Pangilinan J.L."/>
            <person name="Lindquist E.A."/>
            <person name="Lucas S."/>
            <person name="Lapidus A."/>
            <person name="Jin M."/>
            <person name="Gunawan C."/>
            <person name="Balan V."/>
            <person name="Dale B.E."/>
            <person name="Jeffries T.W."/>
            <person name="Zinkel R."/>
            <person name="Barry K.W."/>
            <person name="Grigoriev I.V."/>
            <person name="Gasch A.P."/>
        </authorList>
    </citation>
    <scope>NUCLEOTIDE SEQUENCE [LARGE SCALE GENOMIC DNA]</scope>
    <source>
        <strain evidence="12">NRRL Y-27907 / 11-Y1</strain>
    </source>
</reference>
<evidence type="ECO:0000256" key="5">
    <source>
        <dbReference type="ARBA" id="ARBA00022824"/>
    </source>
</evidence>
<organism evidence="12">
    <name type="scientific">Spathaspora passalidarum (strain NRRL Y-27907 / 11-Y1)</name>
    <dbReference type="NCBI Taxonomy" id="619300"/>
    <lineage>
        <taxon>Eukaryota</taxon>
        <taxon>Fungi</taxon>
        <taxon>Dikarya</taxon>
        <taxon>Ascomycota</taxon>
        <taxon>Saccharomycotina</taxon>
        <taxon>Pichiomycetes</taxon>
        <taxon>Debaryomycetaceae</taxon>
        <taxon>Spathaspora</taxon>
    </lineage>
</organism>
<feature type="transmembrane region" description="Helical" evidence="10">
    <location>
        <begin position="375"/>
        <end position="392"/>
    </location>
</feature>
<feature type="transmembrane region" description="Helical" evidence="10">
    <location>
        <begin position="164"/>
        <end position="182"/>
    </location>
</feature>
<feature type="transmembrane region" description="Helical" evidence="10">
    <location>
        <begin position="404"/>
        <end position="423"/>
    </location>
</feature>
<name>G3AHS7_SPAPN</name>
<evidence type="ECO:0000256" key="9">
    <source>
        <dbReference type="ARBA" id="ARBA00045912"/>
    </source>
</evidence>
<dbReference type="RefSeq" id="XP_007373825.1">
    <property type="nucleotide sequence ID" value="XM_007373763.1"/>
</dbReference>
<dbReference type="HOGENOM" id="CLU_023360_3_1_1"/>
<evidence type="ECO:0000256" key="6">
    <source>
        <dbReference type="ARBA" id="ARBA00022989"/>
    </source>
</evidence>
<dbReference type="GeneID" id="18875040"/>
<proteinExistence type="inferred from homology"/>
<evidence type="ECO:0000256" key="1">
    <source>
        <dbReference type="ARBA" id="ARBA00004477"/>
    </source>
</evidence>
<gene>
    <name evidence="11" type="ORF">SPAPADRAFT_65399</name>
</gene>
<comment type="similarity">
    <text evidence="3 10">Belongs to the RFT1 family.</text>
</comment>
<evidence type="ECO:0000256" key="7">
    <source>
        <dbReference type="ARBA" id="ARBA00023136"/>
    </source>
</evidence>
<dbReference type="KEGG" id="spaa:SPAPADRAFT_65399"/>
<feature type="transmembrane region" description="Helical" evidence="10">
    <location>
        <begin position="194"/>
        <end position="220"/>
    </location>
</feature>
<evidence type="ECO:0000256" key="10">
    <source>
        <dbReference type="RuleBase" id="RU365067"/>
    </source>
</evidence>
<feature type="transmembrane region" description="Helical" evidence="10">
    <location>
        <begin position="429"/>
        <end position="447"/>
    </location>
</feature>
<feature type="transmembrane region" description="Helical" evidence="10">
    <location>
        <begin position="87"/>
        <end position="111"/>
    </location>
</feature>
<comment type="subcellular location">
    <subcellularLocation>
        <location evidence="1 10">Endoplasmic reticulum membrane</location>
        <topology evidence="1 10">Multi-pass membrane protein</topology>
    </subcellularLocation>
</comment>
<evidence type="ECO:0000313" key="12">
    <source>
        <dbReference type="Proteomes" id="UP000000709"/>
    </source>
</evidence>
<dbReference type="FunCoup" id="G3AHS7">
    <property type="interactions" value="699"/>
</dbReference>
<keyword evidence="6 10" id="KW-1133">Transmembrane helix</keyword>
<accession>G3AHS7</accession>
<sequence length="542" mass="61619">MSKSTDEATSVISESTKGASSLILVQIITKLFTFLLNQLLIRYVSPNSFGLATYLEFLNSTILFFSREGERLAIQRIKPSKDTTRTFQSVINFGFLSLAVGVPIMLCIGYWQWHTTTFQESLLVLPFHNWTITLISGSILVELLIEPVYALYQFQLDFGKRSKFEGLAIFTRCVTTFVSVLFSSKYVDEFEGAAVASFAVGQFAYSFTLFVSYALAFASFNKVNNAHTKYSLYKLRDGDKSYYFDSEVFNIYKGFFIQMIFKQLLTEGDKLLINYLFNVDQQGVYAVITNYGSIIARLLFNPLEESTRLLFSRLLSSSSDTSKQSFTYLKLISVFYLNFCILVLFAGISNGSYLLQFILRGKWTSTNVFQLFQQYIAYIPFLAFNGILEAIFTSMANNQDMKKFSTFMTVITVVILLTSYLLIEQLEMGLSGLILANVINMSLRIAYCYQQIQTYYARHGIHFNLINIVKSTSRAIGSALVLVIVQYLLVFKGVGFTTKNFTQLVYSALLSVVLLVVLAWLERRTLKGPVLDLVSRFKRKSD</sequence>
<feature type="transmembrane region" description="Helical" evidence="10">
    <location>
        <begin position="131"/>
        <end position="152"/>
    </location>
</feature>
<dbReference type="PANTHER" id="PTHR13117">
    <property type="entry name" value="ENDOPLASMIC RETICULUM MULTISPAN TRANSMEMBRANE PROTEIN-RELATED"/>
    <property type="match status" value="1"/>
</dbReference>
<dbReference type="OMA" id="WPGKLFG"/>
<keyword evidence="12" id="KW-1185">Reference proteome</keyword>
<evidence type="ECO:0000256" key="4">
    <source>
        <dbReference type="ARBA" id="ARBA00022692"/>
    </source>
</evidence>
<feature type="transmembrane region" description="Helical" evidence="10">
    <location>
        <begin position="331"/>
        <end position="355"/>
    </location>
</feature>
<evidence type="ECO:0000313" key="11">
    <source>
        <dbReference type="EMBL" id="EGW34241.1"/>
    </source>
</evidence>
<dbReference type="Proteomes" id="UP000000709">
    <property type="component" value="Unassembled WGS sequence"/>
</dbReference>